<dbReference type="EMBL" id="UGCO01000001">
    <property type="protein sequence ID" value="STI75643.1"/>
    <property type="molecule type" value="Genomic_DNA"/>
</dbReference>
<reference evidence="1 2" key="1">
    <citation type="submission" date="2018-06" db="EMBL/GenBank/DDBJ databases">
        <authorList>
            <consortium name="Pathogen Informatics"/>
            <person name="Doyle S."/>
        </authorList>
    </citation>
    <scope>NUCLEOTIDE SEQUENCE [LARGE SCALE GENOMIC DNA]</scope>
    <source>
        <strain evidence="1 2">NCTC8985</strain>
    </source>
</reference>
<protein>
    <submittedName>
        <fullName evidence="1">Ankyrin</fullName>
    </submittedName>
</protein>
<evidence type="ECO:0000313" key="2">
    <source>
        <dbReference type="Proteomes" id="UP000254405"/>
    </source>
</evidence>
<dbReference type="Proteomes" id="UP000254405">
    <property type="component" value="Unassembled WGS sequence"/>
</dbReference>
<organism evidence="1 2">
    <name type="scientific">Escherichia coli</name>
    <dbReference type="NCBI Taxonomy" id="562"/>
    <lineage>
        <taxon>Bacteria</taxon>
        <taxon>Pseudomonadati</taxon>
        <taxon>Pseudomonadota</taxon>
        <taxon>Gammaproteobacteria</taxon>
        <taxon>Enterobacterales</taxon>
        <taxon>Enterobacteriaceae</taxon>
        <taxon>Escherichia</taxon>
    </lineage>
</organism>
<evidence type="ECO:0000313" key="1">
    <source>
        <dbReference type="EMBL" id="STI75643.1"/>
    </source>
</evidence>
<sequence>MKTRDGEPGLFAAMENNHPLCFTRFLSKVYGIAVKYKLSKINIMDLLKGATAHGTPALYIAMSKGNKDVVLSYISTLSTFAKKIFF</sequence>
<proteinExistence type="predicted"/>
<gene>
    <name evidence="1" type="ORF">NCTC8985_00873</name>
</gene>
<dbReference type="AlphaFoldDB" id="A0A376TFX6"/>
<accession>A0A376TFX6</accession>
<name>A0A376TFX6_ECOLX</name>